<dbReference type="GO" id="GO:0003824">
    <property type="term" value="F:catalytic activity"/>
    <property type="evidence" value="ECO:0007669"/>
    <property type="project" value="InterPro"/>
</dbReference>
<comment type="cofactor">
    <cofactor evidence="1">
        <name>Mg(2+)</name>
        <dbReference type="ChEBI" id="CHEBI:18420"/>
    </cofactor>
</comment>
<keyword evidence="2 5" id="KW-0479">Metal-binding</keyword>
<feature type="domain" description="HpcH/HpaI aldolase/citrate lyase" evidence="7">
    <location>
        <begin position="142"/>
        <end position="297"/>
    </location>
</feature>
<dbReference type="HOGENOM" id="CLU_044864_2_1_11"/>
<keyword evidence="9" id="KW-1185">Reference proteome</keyword>
<feature type="binding site" evidence="4">
    <location>
        <position position="145"/>
    </location>
    <ligand>
        <name>substrate</name>
    </ligand>
</feature>
<dbReference type="GO" id="GO:0000287">
    <property type="term" value="F:magnesium ion binding"/>
    <property type="evidence" value="ECO:0007669"/>
    <property type="project" value="TreeGrafter"/>
</dbReference>
<name>D3PX61_STANL</name>
<dbReference type="Proteomes" id="UP000000844">
    <property type="component" value="Chromosome"/>
</dbReference>
<dbReference type="KEGG" id="sna:Snas_1621"/>
<sequence>MDTPIVTALYAPASRPELLPKAMASGADAVIVDLEDAVLAGRKEEARANVLAFLDGLAEADAGPSGSAELGERGTSADGSPSGSAEPSERSSSAGERGEGPAESAVERVPTIPVQRGRSGGSRERGAEAGARRSGPHCRPVVQVRVNHPRGEFGPRDLAALGAHPVVRAGRVAVRLPKVAGPQDVDLALDMLNVDAPLAVHCLLESAIGVEYARDIAAHPAVAGLALGEADLAAELGLRGEESFGWIRSRIVIAAVAAGLPAPAMAVYTDLADPRGLAESCARGRALGMFGRTALHPKQLSTITAAFAPDGVELRRAHEVVTAAAGAEADGSGAIALPDGRFIDAPMVESAKRTIQLAERLG</sequence>
<dbReference type="Pfam" id="PF03328">
    <property type="entry name" value="HpcH_HpaI"/>
    <property type="match status" value="2"/>
</dbReference>
<dbReference type="EMBL" id="CP001778">
    <property type="protein sequence ID" value="ADD41324.1"/>
    <property type="molecule type" value="Genomic_DNA"/>
</dbReference>
<evidence type="ECO:0000256" key="3">
    <source>
        <dbReference type="ARBA" id="ARBA00022842"/>
    </source>
</evidence>
<dbReference type="PANTHER" id="PTHR32308">
    <property type="entry name" value="LYASE BETA SUBUNIT, PUTATIVE (AFU_ORTHOLOGUE AFUA_4G13030)-RELATED"/>
    <property type="match status" value="1"/>
</dbReference>
<dbReference type="SUPFAM" id="SSF51621">
    <property type="entry name" value="Phosphoenolpyruvate/pyruvate domain"/>
    <property type="match status" value="2"/>
</dbReference>
<evidence type="ECO:0000256" key="4">
    <source>
        <dbReference type="PIRSR" id="PIRSR015582-1"/>
    </source>
</evidence>
<feature type="compositionally biased region" description="Basic and acidic residues" evidence="6">
    <location>
        <begin position="121"/>
        <end position="131"/>
    </location>
</feature>
<dbReference type="RefSeq" id="WP_013016895.1">
    <property type="nucleotide sequence ID" value="NC_013947.1"/>
</dbReference>
<dbReference type="eggNOG" id="COG2301">
    <property type="taxonomic scope" value="Bacteria"/>
</dbReference>
<evidence type="ECO:0000259" key="7">
    <source>
        <dbReference type="Pfam" id="PF03328"/>
    </source>
</evidence>
<feature type="region of interest" description="Disordered" evidence="6">
    <location>
        <begin position="61"/>
        <end position="137"/>
    </location>
</feature>
<feature type="binding site" evidence="5">
    <location>
        <position position="205"/>
    </location>
    <ligand>
        <name>Mg(2+)</name>
        <dbReference type="ChEBI" id="CHEBI:18420"/>
    </ligand>
</feature>
<dbReference type="InterPro" id="IPR015813">
    <property type="entry name" value="Pyrv/PenolPyrv_kinase-like_dom"/>
</dbReference>
<dbReference type="GO" id="GO:0006107">
    <property type="term" value="P:oxaloacetate metabolic process"/>
    <property type="evidence" value="ECO:0007669"/>
    <property type="project" value="TreeGrafter"/>
</dbReference>
<feature type="domain" description="HpcH/HpaI aldolase/citrate lyase" evidence="7">
    <location>
        <begin position="8"/>
        <end position="58"/>
    </location>
</feature>
<proteinExistence type="predicted"/>
<dbReference type="PANTHER" id="PTHR32308:SF10">
    <property type="entry name" value="CITRATE LYASE SUBUNIT BETA"/>
    <property type="match status" value="1"/>
</dbReference>
<keyword evidence="3 5" id="KW-0460">Magnesium</keyword>
<feature type="compositionally biased region" description="Low complexity" evidence="6">
    <location>
        <begin position="76"/>
        <end position="95"/>
    </location>
</feature>
<dbReference type="AlphaFoldDB" id="D3PX61"/>
<dbReference type="PIRSF" id="PIRSF015582">
    <property type="entry name" value="Cit_lyase_B"/>
    <property type="match status" value="1"/>
</dbReference>
<dbReference type="STRING" id="446470.Snas_1621"/>
<evidence type="ECO:0000313" key="8">
    <source>
        <dbReference type="EMBL" id="ADD41324.1"/>
    </source>
</evidence>
<feature type="binding site" evidence="4">
    <location>
        <position position="205"/>
    </location>
    <ligand>
        <name>substrate</name>
    </ligand>
</feature>
<reference evidence="8 9" key="1">
    <citation type="journal article" date="2009" name="Stand. Genomic Sci.">
        <title>Complete genome sequence of Stackebrandtia nassauensis type strain (LLR-40K-21).</title>
        <authorList>
            <person name="Munk C."/>
            <person name="Lapidus A."/>
            <person name="Copeland A."/>
            <person name="Jando M."/>
            <person name="Mayilraj S."/>
            <person name="Glavina Del Rio T."/>
            <person name="Nolan M."/>
            <person name="Chen F."/>
            <person name="Lucas S."/>
            <person name="Tice H."/>
            <person name="Cheng J.F."/>
            <person name="Han C."/>
            <person name="Detter J.C."/>
            <person name="Bruce D."/>
            <person name="Goodwin L."/>
            <person name="Chain P."/>
            <person name="Pitluck S."/>
            <person name="Goker M."/>
            <person name="Ovchinikova G."/>
            <person name="Pati A."/>
            <person name="Ivanova N."/>
            <person name="Mavromatis K."/>
            <person name="Chen A."/>
            <person name="Palaniappan K."/>
            <person name="Land M."/>
            <person name="Hauser L."/>
            <person name="Chang Y.J."/>
            <person name="Jeffries C.D."/>
            <person name="Bristow J."/>
            <person name="Eisen J.A."/>
            <person name="Markowitz V."/>
            <person name="Hugenholtz P."/>
            <person name="Kyrpides N.C."/>
            <person name="Klenk H.P."/>
        </authorList>
    </citation>
    <scope>NUCLEOTIDE SEQUENCE [LARGE SCALE GENOMIC DNA]</scope>
    <source>
        <strain evidence="9">DSM 44728 / CIP 108903 / NRRL B-16338 / NBRC 102104 / LLR-40K-21</strain>
    </source>
</reference>
<evidence type="ECO:0000313" key="9">
    <source>
        <dbReference type="Proteomes" id="UP000000844"/>
    </source>
</evidence>
<organism evidence="8 9">
    <name type="scientific">Stackebrandtia nassauensis (strain DSM 44728 / CIP 108903 / NRRL B-16338 / NBRC 102104 / LLR-40K-21)</name>
    <dbReference type="NCBI Taxonomy" id="446470"/>
    <lineage>
        <taxon>Bacteria</taxon>
        <taxon>Bacillati</taxon>
        <taxon>Actinomycetota</taxon>
        <taxon>Actinomycetes</taxon>
        <taxon>Glycomycetales</taxon>
        <taxon>Glycomycetaceae</taxon>
        <taxon>Stackebrandtia</taxon>
    </lineage>
</organism>
<protein>
    <submittedName>
        <fullName evidence="8">HpcH/HpaI aldolase</fullName>
    </submittedName>
</protein>
<dbReference type="Gene3D" id="3.20.20.60">
    <property type="entry name" value="Phosphoenolpyruvate-binding domains"/>
    <property type="match status" value="2"/>
</dbReference>
<dbReference type="InterPro" id="IPR011206">
    <property type="entry name" value="Citrate_lyase_beta/mcl1/mcl2"/>
</dbReference>
<evidence type="ECO:0000256" key="2">
    <source>
        <dbReference type="ARBA" id="ARBA00022723"/>
    </source>
</evidence>
<dbReference type="InterPro" id="IPR040442">
    <property type="entry name" value="Pyrv_kinase-like_dom_sf"/>
</dbReference>
<gene>
    <name evidence="8" type="ordered locus">Snas_1621</name>
</gene>
<evidence type="ECO:0000256" key="5">
    <source>
        <dbReference type="PIRSR" id="PIRSR015582-2"/>
    </source>
</evidence>
<evidence type="ECO:0000256" key="6">
    <source>
        <dbReference type="SAM" id="MobiDB-lite"/>
    </source>
</evidence>
<feature type="binding site" evidence="5">
    <location>
        <position position="231"/>
    </location>
    <ligand>
        <name>Mg(2+)</name>
        <dbReference type="ChEBI" id="CHEBI:18420"/>
    </ligand>
</feature>
<dbReference type="InterPro" id="IPR005000">
    <property type="entry name" value="Aldolase/citrate-lyase_domain"/>
</dbReference>
<evidence type="ECO:0000256" key="1">
    <source>
        <dbReference type="ARBA" id="ARBA00001946"/>
    </source>
</evidence>
<accession>D3PX61</accession>